<dbReference type="Pfam" id="PF14215">
    <property type="entry name" value="bHLH-MYC_N"/>
    <property type="match status" value="1"/>
</dbReference>
<dbReference type="Gene3D" id="4.10.280.10">
    <property type="entry name" value="Helix-loop-helix DNA-binding domain"/>
    <property type="match status" value="1"/>
</dbReference>
<evidence type="ECO:0000256" key="2">
    <source>
        <dbReference type="ARBA" id="ARBA00005510"/>
    </source>
</evidence>
<protein>
    <recommendedName>
        <fullName evidence="6">Transcription factor</fullName>
        <shortName evidence="6">bHLH transcription factor</shortName>
    </recommendedName>
    <alternativeName>
        <fullName evidence="6">Basic helix-loop-helix protein</fullName>
    </alternativeName>
</protein>
<evidence type="ECO:0000256" key="6">
    <source>
        <dbReference type="RuleBase" id="RU369104"/>
    </source>
</evidence>
<feature type="region of interest" description="Disordered" evidence="8">
    <location>
        <begin position="337"/>
        <end position="416"/>
    </location>
</feature>
<reference evidence="10 11" key="1">
    <citation type="journal article" date="2020" name="Nat. Food">
        <title>A phased Vanilla planifolia genome enables genetic improvement of flavour and production.</title>
        <authorList>
            <person name="Hasing T."/>
            <person name="Tang H."/>
            <person name="Brym M."/>
            <person name="Khazi F."/>
            <person name="Huang T."/>
            <person name="Chambers A.H."/>
        </authorList>
    </citation>
    <scope>NUCLEOTIDE SEQUENCE [LARGE SCALE GENOMIC DNA]</scope>
    <source>
        <tissue evidence="10">Leaf</tissue>
    </source>
</reference>
<organism evidence="10 11">
    <name type="scientific">Vanilla planifolia</name>
    <name type="common">Vanilla</name>
    <dbReference type="NCBI Taxonomy" id="51239"/>
    <lineage>
        <taxon>Eukaryota</taxon>
        <taxon>Viridiplantae</taxon>
        <taxon>Streptophyta</taxon>
        <taxon>Embryophyta</taxon>
        <taxon>Tracheophyta</taxon>
        <taxon>Spermatophyta</taxon>
        <taxon>Magnoliopsida</taxon>
        <taxon>Liliopsida</taxon>
        <taxon>Asparagales</taxon>
        <taxon>Orchidaceae</taxon>
        <taxon>Vanilloideae</taxon>
        <taxon>Vanilleae</taxon>
        <taxon>Vanilla</taxon>
    </lineage>
</organism>
<dbReference type="CDD" id="cd11449">
    <property type="entry name" value="bHLH_AtAIB_like"/>
    <property type="match status" value="1"/>
</dbReference>
<dbReference type="OrthoDB" id="1926382at2759"/>
<dbReference type="EMBL" id="JADCNM010000011">
    <property type="protein sequence ID" value="KAG0461758.1"/>
    <property type="molecule type" value="Genomic_DNA"/>
</dbReference>
<evidence type="ECO:0000256" key="8">
    <source>
        <dbReference type="SAM" id="MobiDB-lite"/>
    </source>
</evidence>
<keyword evidence="3 6" id="KW-0805">Transcription regulation</keyword>
<feature type="region of interest" description="Disordered" evidence="8">
    <location>
        <begin position="285"/>
        <end position="319"/>
    </location>
</feature>
<dbReference type="PROSITE" id="PS50888">
    <property type="entry name" value="BHLH"/>
    <property type="match status" value="1"/>
</dbReference>
<dbReference type="InterPro" id="IPR025610">
    <property type="entry name" value="MYC/MYB_N"/>
</dbReference>
<evidence type="ECO:0000256" key="5">
    <source>
        <dbReference type="ARBA" id="ARBA00023242"/>
    </source>
</evidence>
<dbReference type="GO" id="GO:0005634">
    <property type="term" value="C:nucleus"/>
    <property type="evidence" value="ECO:0007669"/>
    <property type="project" value="UniProtKB-SubCell"/>
</dbReference>
<keyword evidence="5 6" id="KW-0539">Nucleus</keyword>
<dbReference type="Pfam" id="PF22754">
    <property type="entry name" value="bHLH-TF_ACT-like_plant"/>
    <property type="match status" value="1"/>
</dbReference>
<dbReference type="GO" id="GO:0000976">
    <property type="term" value="F:transcription cis-regulatory region binding"/>
    <property type="evidence" value="ECO:0007669"/>
    <property type="project" value="TreeGrafter"/>
</dbReference>
<dbReference type="Pfam" id="PF00010">
    <property type="entry name" value="HLH"/>
    <property type="match status" value="1"/>
</dbReference>
<evidence type="ECO:0000256" key="7">
    <source>
        <dbReference type="SAM" id="Coils"/>
    </source>
</evidence>
<proteinExistence type="inferred from homology"/>
<dbReference type="FunFam" id="4.10.280.10:FF:000078">
    <property type="entry name" value="Transcription factor bHLH13"/>
    <property type="match status" value="1"/>
</dbReference>
<dbReference type="SUPFAM" id="SSF47459">
    <property type="entry name" value="HLH, helix-loop-helix DNA-binding domain"/>
    <property type="match status" value="1"/>
</dbReference>
<dbReference type="InterPro" id="IPR045084">
    <property type="entry name" value="AIB/MYC-like"/>
</dbReference>
<dbReference type="PANTHER" id="PTHR11514">
    <property type="entry name" value="MYC"/>
    <property type="match status" value="1"/>
</dbReference>
<evidence type="ECO:0000313" key="11">
    <source>
        <dbReference type="Proteomes" id="UP000639772"/>
    </source>
</evidence>
<evidence type="ECO:0000256" key="1">
    <source>
        <dbReference type="ARBA" id="ARBA00004123"/>
    </source>
</evidence>
<dbReference type="GO" id="GO:0003700">
    <property type="term" value="F:DNA-binding transcription factor activity"/>
    <property type="evidence" value="ECO:0007669"/>
    <property type="project" value="InterPro"/>
</dbReference>
<dbReference type="GO" id="GO:0046983">
    <property type="term" value="F:protein dimerization activity"/>
    <property type="evidence" value="ECO:0007669"/>
    <property type="project" value="InterPro"/>
</dbReference>
<feature type="compositionally biased region" description="Polar residues" evidence="8">
    <location>
        <begin position="291"/>
        <end position="312"/>
    </location>
</feature>
<dbReference type="AlphaFoldDB" id="A0A835PZC1"/>
<feature type="coiled-coil region" evidence="7">
    <location>
        <begin position="461"/>
        <end position="488"/>
    </location>
</feature>
<keyword evidence="7" id="KW-0175">Coiled coil</keyword>
<dbReference type="Proteomes" id="UP000639772">
    <property type="component" value="Chromosome 11"/>
</dbReference>
<evidence type="ECO:0000256" key="3">
    <source>
        <dbReference type="ARBA" id="ARBA00023015"/>
    </source>
</evidence>
<comment type="subcellular location">
    <subcellularLocation>
        <location evidence="1 6">Nucleus</location>
    </subcellularLocation>
</comment>
<feature type="domain" description="BHLH" evidence="9">
    <location>
        <begin position="415"/>
        <end position="464"/>
    </location>
</feature>
<comment type="caution">
    <text evidence="10">The sequence shown here is derived from an EMBL/GenBank/DDBJ whole genome shotgun (WGS) entry which is preliminary data.</text>
</comment>
<dbReference type="InterPro" id="IPR054502">
    <property type="entry name" value="bHLH-TF_ACT-like_plant"/>
</dbReference>
<comment type="similarity">
    <text evidence="2">Belongs to the bHLH protein family.</text>
</comment>
<evidence type="ECO:0000259" key="9">
    <source>
        <dbReference type="PROSITE" id="PS50888"/>
    </source>
</evidence>
<evidence type="ECO:0000256" key="4">
    <source>
        <dbReference type="ARBA" id="ARBA00023163"/>
    </source>
</evidence>
<sequence length="600" mass="65118">MEAFLAATDLQGLTWTAASVPQLPTFLPTVEESAASAAPGYFSQETLQQRLHVLIEGEGESWTYAIFWQSSLDAATGEMLLGWGDGYYKGGEGDRTTRGSSTAASVAEQEHRKQVLRELNSLISCGASGTSAEDVVDEEVTDGEWFFLVSMTQSFVNGVGLPGQAFLTGATSWISGGQRLAVVPCERAHQALKFGILTMVCIPVSGGVVELGSTEFVCQSAEIMNKVKVLFSFNGHDTAATSGSWLSTQPLLSPVIGRTEANPSATWMLDPSILENNDSASHATADISVSKPLTETRNSIPLQTLKQKQSMHNGEFSYSEFPNPFKLQSSNILNFGENQNKKSAGATTSRGSNNEGMFSFSSAPGDPVSKNQVKPLGDSDHSDLEASVREVESSMVVEPEKRPRKRGRKPANGREEPLNHVEAERMRREKLNQRFYALRAVVPNVSKMDKASLLGDAIAFINEMRSKVETLEADREELQSQLAGLQLCRLEPSKQELNGTSGRPSVEVTLLGGEAVIRIQCPHQNHPAARLMAALKDLDLELHYANVSAVNDLMILKQRSSCRPTGTPRSTSAPSSILAWSSLHSRFGLYQKIVSLSFSS</sequence>
<name>A0A835PZC1_VANPL</name>
<feature type="compositionally biased region" description="Basic and acidic residues" evidence="8">
    <location>
        <begin position="377"/>
        <end position="392"/>
    </location>
</feature>
<feature type="compositionally biased region" description="Polar residues" evidence="8">
    <location>
        <begin position="337"/>
        <end position="362"/>
    </location>
</feature>
<keyword evidence="4 6" id="KW-0804">Transcription</keyword>
<accession>A0A835PZC1</accession>
<evidence type="ECO:0000313" key="10">
    <source>
        <dbReference type="EMBL" id="KAG0461758.1"/>
    </source>
</evidence>
<dbReference type="SMART" id="SM00353">
    <property type="entry name" value="HLH"/>
    <property type="match status" value="1"/>
</dbReference>
<dbReference type="InterPro" id="IPR011598">
    <property type="entry name" value="bHLH_dom"/>
</dbReference>
<gene>
    <name evidence="10" type="ORF">HPP92_020234</name>
</gene>
<feature type="compositionally biased region" description="Basic residues" evidence="8">
    <location>
        <begin position="402"/>
        <end position="411"/>
    </location>
</feature>
<dbReference type="InterPro" id="IPR036638">
    <property type="entry name" value="HLH_DNA-bd_sf"/>
</dbReference>
<dbReference type="PANTHER" id="PTHR11514:SF43">
    <property type="entry name" value="TRANSCRIPTION FACTOR MYC2"/>
    <property type="match status" value="1"/>
</dbReference>